<dbReference type="SUPFAM" id="SSF48452">
    <property type="entry name" value="TPR-like"/>
    <property type="match status" value="2"/>
</dbReference>
<dbReference type="SMART" id="SM00530">
    <property type="entry name" value="HTH_XRE"/>
    <property type="match status" value="1"/>
</dbReference>
<dbReference type="SMART" id="SM00028">
    <property type="entry name" value="TPR"/>
    <property type="match status" value="4"/>
</dbReference>
<dbReference type="KEGG" id="cai:Caci_0228"/>
<dbReference type="InterPro" id="IPR001387">
    <property type="entry name" value="Cro/C1-type_HTH"/>
</dbReference>
<dbReference type="PROSITE" id="PS50943">
    <property type="entry name" value="HTH_CROC1"/>
    <property type="match status" value="1"/>
</dbReference>
<dbReference type="RefSeq" id="WP_012784476.1">
    <property type="nucleotide sequence ID" value="NC_013131.1"/>
</dbReference>
<sequence>MRPEWDRYAQRLKALRSEQGLSQRRLARALHVDHSVISRAESAVRRPDPDLAASIDLLLSTGGELQRLARDAVRKQASADSLSTRGGPSGAVPRLRSSIPPDSVHFTGRNAEFDQVRSELVERPDAVGAASVCVISALAGVGKTALAIHSAHRLAGRFPDGCLFLDLRGFTPGHAPLSSFEALGALLALLDVPVATIHSTEPARSAQFQAETAGARLLLVLDNAADAHQVRLLLPSAPGCRVLVTSRNRLVALDEAVHLDLRPLAEVDAAALFRMVSAGGRVSQSTVDGIVARCAGVPLALRIAAARCAPGGAFDPELLAAELSRAEDFIGQLDDGERSVRAVFDASFSLLPRELRQVLALLGTRLLTVFDIWDVAMLADLPLLGAAGALERLHAASLLEVRGTDRFVLHDLVAEYAISAAGQTLGAEQLRAAIGRLLDAYLRVCDRADSQVTPHRHRFPLAVAAAGAVPDPDFSDYYEALDWQTKHLDTAAALCETAYEHGFDEQCWQLAYALRGVFFLTKHWEQWDRIQRIALAATRRLQDPHAECVTLNNLGLILGERGETDAAHRCLNEAESVCRAARDRFGENTARAHRAWLFHTAGRHGESLTEHEGVLEFYTQIDSPRNVAIVMRDMAASEAALGHTDSALAHLHAAEQAFRKLDLTMDLAMALNDLGETYTAIIDPKRAAEYFEAALAACAESGSDHERARAHAGLGALAESAGRQNWANAHYLQALRLFDALGAPAADVVRARLHASTVMFPTTAEEDENR</sequence>
<dbReference type="Gene3D" id="1.25.40.10">
    <property type="entry name" value="Tetratricopeptide repeat domain"/>
    <property type="match status" value="1"/>
</dbReference>
<dbReference type="InterPro" id="IPR027417">
    <property type="entry name" value="P-loop_NTPase"/>
</dbReference>
<evidence type="ECO:0000259" key="2">
    <source>
        <dbReference type="PROSITE" id="PS50943"/>
    </source>
</evidence>
<evidence type="ECO:0000256" key="1">
    <source>
        <dbReference type="SAM" id="MobiDB-lite"/>
    </source>
</evidence>
<dbReference type="eggNOG" id="COG3903">
    <property type="taxonomic scope" value="Bacteria"/>
</dbReference>
<dbReference type="GO" id="GO:0003677">
    <property type="term" value="F:DNA binding"/>
    <property type="evidence" value="ECO:0007669"/>
    <property type="project" value="InterPro"/>
</dbReference>
<feature type="domain" description="HTH cro/C1-type" evidence="2">
    <location>
        <begin position="12"/>
        <end position="55"/>
    </location>
</feature>
<dbReference type="InParanoid" id="C7QJ39"/>
<dbReference type="PANTHER" id="PTHR47691">
    <property type="entry name" value="REGULATOR-RELATED"/>
    <property type="match status" value="1"/>
</dbReference>
<name>C7QJ39_CATAD</name>
<accession>C7QJ39</accession>
<feature type="region of interest" description="Disordered" evidence="1">
    <location>
        <begin position="76"/>
        <end position="103"/>
    </location>
</feature>
<dbReference type="STRING" id="479433.Caci_0228"/>
<evidence type="ECO:0000313" key="4">
    <source>
        <dbReference type="Proteomes" id="UP000000851"/>
    </source>
</evidence>
<dbReference type="AlphaFoldDB" id="C7QJ39"/>
<dbReference type="PANTHER" id="PTHR47691:SF3">
    <property type="entry name" value="HTH-TYPE TRANSCRIPTIONAL REGULATOR RV0890C-RELATED"/>
    <property type="match status" value="1"/>
</dbReference>
<keyword evidence="4" id="KW-1185">Reference proteome</keyword>
<protein>
    <submittedName>
        <fullName evidence="3">Transcriptional regulator, XRE family</fullName>
    </submittedName>
</protein>
<dbReference type="CDD" id="cd00093">
    <property type="entry name" value="HTH_XRE"/>
    <property type="match status" value="1"/>
</dbReference>
<dbReference type="eggNOG" id="COG1396">
    <property type="taxonomic scope" value="Bacteria"/>
</dbReference>
<dbReference type="Pfam" id="PF13560">
    <property type="entry name" value="HTH_31"/>
    <property type="match status" value="1"/>
</dbReference>
<reference evidence="3 4" key="1">
    <citation type="journal article" date="2009" name="Stand. Genomic Sci.">
        <title>Complete genome sequence of Catenulispora acidiphila type strain (ID 139908).</title>
        <authorList>
            <person name="Copeland A."/>
            <person name="Lapidus A."/>
            <person name="Glavina Del Rio T."/>
            <person name="Nolan M."/>
            <person name="Lucas S."/>
            <person name="Chen F."/>
            <person name="Tice H."/>
            <person name="Cheng J.F."/>
            <person name="Bruce D."/>
            <person name="Goodwin L."/>
            <person name="Pitluck S."/>
            <person name="Mikhailova N."/>
            <person name="Pati A."/>
            <person name="Ivanova N."/>
            <person name="Mavromatis K."/>
            <person name="Chen A."/>
            <person name="Palaniappan K."/>
            <person name="Chain P."/>
            <person name="Land M."/>
            <person name="Hauser L."/>
            <person name="Chang Y.J."/>
            <person name="Jeffries C.D."/>
            <person name="Chertkov O."/>
            <person name="Brettin T."/>
            <person name="Detter J.C."/>
            <person name="Han C."/>
            <person name="Ali Z."/>
            <person name="Tindall B.J."/>
            <person name="Goker M."/>
            <person name="Bristow J."/>
            <person name="Eisen J.A."/>
            <person name="Markowitz V."/>
            <person name="Hugenholtz P."/>
            <person name="Kyrpides N.C."/>
            <person name="Klenk H.P."/>
        </authorList>
    </citation>
    <scope>NUCLEOTIDE SEQUENCE [LARGE SCALE GENOMIC DNA]</scope>
    <source>
        <strain evidence="4">DSM 44928 / JCM 14897 / NBRC 102108 / NRRL B-24433 / ID139908</strain>
    </source>
</reference>
<gene>
    <name evidence="3" type="ordered locus">Caci_0228</name>
</gene>
<dbReference type="SUPFAM" id="SSF52540">
    <property type="entry name" value="P-loop containing nucleoside triphosphate hydrolases"/>
    <property type="match status" value="1"/>
</dbReference>
<dbReference type="Gene3D" id="1.10.260.40">
    <property type="entry name" value="lambda repressor-like DNA-binding domains"/>
    <property type="match status" value="1"/>
</dbReference>
<dbReference type="InterPro" id="IPR011990">
    <property type="entry name" value="TPR-like_helical_dom_sf"/>
</dbReference>
<dbReference type="Proteomes" id="UP000000851">
    <property type="component" value="Chromosome"/>
</dbReference>
<dbReference type="EMBL" id="CP001700">
    <property type="protein sequence ID" value="ACU69181.1"/>
    <property type="molecule type" value="Genomic_DNA"/>
</dbReference>
<organism evidence="3 4">
    <name type="scientific">Catenulispora acidiphila (strain DSM 44928 / JCM 14897 / NBRC 102108 / NRRL B-24433 / ID139908)</name>
    <dbReference type="NCBI Taxonomy" id="479433"/>
    <lineage>
        <taxon>Bacteria</taxon>
        <taxon>Bacillati</taxon>
        <taxon>Actinomycetota</taxon>
        <taxon>Actinomycetes</taxon>
        <taxon>Catenulisporales</taxon>
        <taxon>Catenulisporaceae</taxon>
        <taxon>Catenulispora</taxon>
    </lineage>
</organism>
<dbReference type="Gene3D" id="3.40.50.300">
    <property type="entry name" value="P-loop containing nucleotide triphosphate hydrolases"/>
    <property type="match status" value="1"/>
</dbReference>
<dbReference type="InterPro" id="IPR019734">
    <property type="entry name" value="TPR_rpt"/>
</dbReference>
<dbReference type="SUPFAM" id="SSF47413">
    <property type="entry name" value="lambda repressor-like DNA-binding domains"/>
    <property type="match status" value="1"/>
</dbReference>
<dbReference type="InterPro" id="IPR010982">
    <property type="entry name" value="Lambda_DNA-bd_dom_sf"/>
</dbReference>
<proteinExistence type="predicted"/>
<dbReference type="HOGENOM" id="CLU_004665_2_1_11"/>
<dbReference type="GO" id="GO:0043531">
    <property type="term" value="F:ADP binding"/>
    <property type="evidence" value="ECO:0007669"/>
    <property type="project" value="InterPro"/>
</dbReference>
<evidence type="ECO:0000313" key="3">
    <source>
        <dbReference type="EMBL" id="ACU69181.1"/>
    </source>
</evidence>